<reference evidence="2" key="1">
    <citation type="journal article" date="1997" name="Nucleic Acids Res.">
        <title>tRNAscan-SE: a program for improved detection of transfer RNA genes in genomic sequence.</title>
        <authorList>
            <person name="Lowe T.M."/>
            <person name="Eddy S.R."/>
        </authorList>
    </citation>
    <scope>NUCLEOTIDE SEQUENCE [LARGE SCALE GENOMIC DNA]</scope>
</reference>
<protein>
    <submittedName>
        <fullName evidence="3">Uncharacterized protein LOC108608889</fullName>
    </submittedName>
</protein>
<gene>
    <name evidence="3" type="primary">LOC108608889</name>
</gene>
<sequence length="241" mass="27146">MENLENNKELIALPLEIDIENTQHICTYLRNLRERLKQTVQQHTDLIQASVNLVKEMSDVATTLGLTQSEPEQPPTKIKRLIMEFENMNTADNNSIEAIELRDLLADFRRLHESQLLRDSLMCYKRAKESFEKVECMLDQIAQGCPDGSQASSESSQAGVSSNSRSLREKIQAFNKASVIGQDMLQNFTQCFSNNSSVDVESADEVKVTSVTSNSNWNSGYEGDVDSEMDPITDDQDSKLE</sequence>
<evidence type="ECO:0000313" key="3">
    <source>
        <dbReference type="RefSeq" id="XP_017855988.1"/>
    </source>
</evidence>
<proteinExistence type="predicted"/>
<dbReference type="RefSeq" id="XP_017855988.1">
    <property type="nucleotide sequence ID" value="XM_018000499.1"/>
</dbReference>
<evidence type="ECO:0000313" key="2">
    <source>
        <dbReference type="Proteomes" id="UP000694904"/>
    </source>
</evidence>
<dbReference type="GeneID" id="108608889"/>
<feature type="compositionally biased region" description="Low complexity" evidence="1">
    <location>
        <begin position="148"/>
        <end position="164"/>
    </location>
</feature>
<organism evidence="2 3">
    <name type="scientific">Drosophila arizonae</name>
    <name type="common">Fruit fly</name>
    <dbReference type="NCBI Taxonomy" id="7263"/>
    <lineage>
        <taxon>Eukaryota</taxon>
        <taxon>Metazoa</taxon>
        <taxon>Ecdysozoa</taxon>
        <taxon>Arthropoda</taxon>
        <taxon>Hexapoda</taxon>
        <taxon>Insecta</taxon>
        <taxon>Pterygota</taxon>
        <taxon>Neoptera</taxon>
        <taxon>Endopterygota</taxon>
        <taxon>Diptera</taxon>
        <taxon>Brachycera</taxon>
        <taxon>Muscomorpha</taxon>
        <taxon>Ephydroidea</taxon>
        <taxon>Drosophilidae</taxon>
        <taxon>Drosophila</taxon>
    </lineage>
</organism>
<feature type="compositionally biased region" description="Acidic residues" evidence="1">
    <location>
        <begin position="223"/>
        <end position="235"/>
    </location>
</feature>
<accession>A0ABM1NM02</accession>
<reference evidence="2" key="2">
    <citation type="journal article" date="2016" name="G3 (Bethesda)">
        <title>Genome Evolution in Three Species of Cactophilic Drosophila.</title>
        <authorList>
            <person name="Sanchez-Flores A."/>
            <person name="Penazola F."/>
            <person name="Carpinteyro-Ponce J."/>
            <person name="Nazario-Yepiz N."/>
            <person name="Abreu-Goodger C."/>
            <person name="Machado C.A."/>
            <person name="Markow T.A."/>
        </authorList>
    </citation>
    <scope>NUCLEOTIDE SEQUENCE [LARGE SCALE GENOMIC DNA]</scope>
</reference>
<evidence type="ECO:0000256" key="1">
    <source>
        <dbReference type="SAM" id="MobiDB-lite"/>
    </source>
</evidence>
<feature type="region of interest" description="Disordered" evidence="1">
    <location>
        <begin position="200"/>
        <end position="241"/>
    </location>
</feature>
<dbReference type="Proteomes" id="UP000694904">
    <property type="component" value="Chromosome 2"/>
</dbReference>
<feature type="compositionally biased region" description="Low complexity" evidence="1">
    <location>
        <begin position="208"/>
        <end position="219"/>
    </location>
</feature>
<feature type="region of interest" description="Disordered" evidence="1">
    <location>
        <begin position="145"/>
        <end position="164"/>
    </location>
</feature>
<keyword evidence="2" id="KW-1185">Reference proteome</keyword>
<reference evidence="3" key="3">
    <citation type="submission" date="2025-08" db="UniProtKB">
        <authorList>
            <consortium name="RefSeq"/>
        </authorList>
    </citation>
    <scope>IDENTIFICATION</scope>
    <source>
        <tissue evidence="3">Whole organism</tissue>
    </source>
</reference>
<name>A0ABM1NM02_DROAR</name>